<accession>A0AAP0QX43</accession>
<keyword evidence="4" id="KW-1185">Reference proteome</keyword>
<dbReference type="Proteomes" id="UP001428341">
    <property type="component" value="Unassembled WGS sequence"/>
</dbReference>
<gene>
    <name evidence="3" type="ORF">WN944_023639</name>
</gene>
<evidence type="ECO:0000259" key="2">
    <source>
        <dbReference type="Pfam" id="PF00931"/>
    </source>
</evidence>
<dbReference type="EMBL" id="JBCGBO010000001">
    <property type="protein sequence ID" value="KAK9230667.1"/>
    <property type="molecule type" value="Genomic_DNA"/>
</dbReference>
<evidence type="ECO:0000256" key="1">
    <source>
        <dbReference type="ARBA" id="ARBA00022821"/>
    </source>
</evidence>
<evidence type="ECO:0000313" key="4">
    <source>
        <dbReference type="Proteomes" id="UP001428341"/>
    </source>
</evidence>
<dbReference type="InterPro" id="IPR002182">
    <property type="entry name" value="NB-ARC"/>
</dbReference>
<dbReference type="SUPFAM" id="SSF52540">
    <property type="entry name" value="P-loop containing nucleoside triphosphate hydrolases"/>
    <property type="match status" value="1"/>
</dbReference>
<feature type="domain" description="NB-ARC" evidence="2">
    <location>
        <begin position="1"/>
        <end position="85"/>
    </location>
</feature>
<sequence>MGGIGKTTLAQFVYNDNDVINNFEKRIWVSVSDPFDEYRVAKAIIEALEDSAPNLGELNSLLQHICLSITGKKFLLVLDDVWTEDYRAKTRANSTLSTGYNSQLPHQDSSCFSGHTSGECLQLKQNDQLKLLTRKQILLVSVNHSADWKSTLKLYSVYVPCDGDSNVYENRLVVKGVSGSSTPRQPAPASRSLRQHIFSSLNFAVPLCDQISEFSCIANFVAPALNMIGLKFNYNLL</sequence>
<comment type="caution">
    <text evidence="3">The sequence shown here is derived from an EMBL/GenBank/DDBJ whole genome shotgun (WGS) entry which is preliminary data.</text>
</comment>
<organism evidence="3 4">
    <name type="scientific">Citrus x changshan-huyou</name>
    <dbReference type="NCBI Taxonomy" id="2935761"/>
    <lineage>
        <taxon>Eukaryota</taxon>
        <taxon>Viridiplantae</taxon>
        <taxon>Streptophyta</taxon>
        <taxon>Embryophyta</taxon>
        <taxon>Tracheophyta</taxon>
        <taxon>Spermatophyta</taxon>
        <taxon>Magnoliopsida</taxon>
        <taxon>eudicotyledons</taxon>
        <taxon>Gunneridae</taxon>
        <taxon>Pentapetalae</taxon>
        <taxon>rosids</taxon>
        <taxon>malvids</taxon>
        <taxon>Sapindales</taxon>
        <taxon>Rutaceae</taxon>
        <taxon>Aurantioideae</taxon>
        <taxon>Citrus</taxon>
    </lineage>
</organism>
<dbReference type="AlphaFoldDB" id="A0AAP0QX43"/>
<keyword evidence="1" id="KW-0611">Plant defense</keyword>
<dbReference type="InterPro" id="IPR027417">
    <property type="entry name" value="P-loop_NTPase"/>
</dbReference>
<dbReference type="GO" id="GO:0006952">
    <property type="term" value="P:defense response"/>
    <property type="evidence" value="ECO:0007669"/>
    <property type="project" value="UniProtKB-KW"/>
</dbReference>
<evidence type="ECO:0000313" key="3">
    <source>
        <dbReference type="EMBL" id="KAK9230667.1"/>
    </source>
</evidence>
<protein>
    <recommendedName>
        <fullName evidence="2">NB-ARC domain-containing protein</fullName>
    </recommendedName>
</protein>
<dbReference type="Gene3D" id="3.40.50.300">
    <property type="entry name" value="P-loop containing nucleotide triphosphate hydrolases"/>
    <property type="match status" value="1"/>
</dbReference>
<dbReference type="PANTHER" id="PTHR36766">
    <property type="entry name" value="PLANT BROAD-SPECTRUM MILDEW RESISTANCE PROTEIN RPW8"/>
    <property type="match status" value="1"/>
</dbReference>
<proteinExistence type="predicted"/>
<dbReference type="PANTHER" id="PTHR36766:SF45">
    <property type="entry name" value="NB-ARC DOMAIN-CONTAINING PROTEIN"/>
    <property type="match status" value="1"/>
</dbReference>
<reference evidence="3 4" key="1">
    <citation type="submission" date="2024-05" db="EMBL/GenBank/DDBJ databases">
        <title>Haplotype-resolved chromosome-level genome assembly of Huyou (Citrus changshanensis).</title>
        <authorList>
            <person name="Miao C."/>
            <person name="Chen W."/>
            <person name="Wu Y."/>
            <person name="Wang L."/>
            <person name="Zhao S."/>
            <person name="Grierson D."/>
            <person name="Xu C."/>
            <person name="Chen K."/>
        </authorList>
    </citation>
    <scope>NUCLEOTIDE SEQUENCE [LARGE SCALE GENOMIC DNA]</scope>
    <source>
        <strain evidence="3">01-14</strain>
        <tissue evidence="3">Leaf</tissue>
    </source>
</reference>
<name>A0AAP0QX43_9ROSI</name>
<dbReference type="GO" id="GO:0043531">
    <property type="term" value="F:ADP binding"/>
    <property type="evidence" value="ECO:0007669"/>
    <property type="project" value="InterPro"/>
</dbReference>
<dbReference type="Pfam" id="PF00931">
    <property type="entry name" value="NB-ARC"/>
    <property type="match status" value="1"/>
</dbReference>